<evidence type="ECO:0000256" key="1">
    <source>
        <dbReference type="SAM" id="SignalP"/>
    </source>
</evidence>
<evidence type="ECO:0000313" key="4">
    <source>
        <dbReference type="Proteomes" id="UP001153678"/>
    </source>
</evidence>
<dbReference type="InterPro" id="IPR029058">
    <property type="entry name" value="AB_hydrolase_fold"/>
</dbReference>
<dbReference type="PANTHER" id="PTHR45856:SF25">
    <property type="entry name" value="FUNGAL LIPASE-LIKE DOMAIN-CONTAINING PROTEIN"/>
    <property type="match status" value="1"/>
</dbReference>
<dbReference type="InterPro" id="IPR051218">
    <property type="entry name" value="Sec_MonoDiacylglyc_Lipase"/>
</dbReference>
<organism evidence="3 4">
    <name type="scientific">Funneliformis geosporum</name>
    <dbReference type="NCBI Taxonomy" id="1117311"/>
    <lineage>
        <taxon>Eukaryota</taxon>
        <taxon>Fungi</taxon>
        <taxon>Fungi incertae sedis</taxon>
        <taxon>Mucoromycota</taxon>
        <taxon>Glomeromycotina</taxon>
        <taxon>Glomeromycetes</taxon>
        <taxon>Glomerales</taxon>
        <taxon>Glomeraceae</taxon>
        <taxon>Funneliformis</taxon>
    </lineage>
</organism>
<protein>
    <submittedName>
        <fullName evidence="3">14239_t:CDS:1</fullName>
    </submittedName>
</protein>
<accession>A0A9W4SJ49</accession>
<sequence length="303" mass="34176">MFNNNSLKTFVICILFLFVLTSIVGEASPIRSLYRRQKDQILVPDADIREFKLWVKYASAAYCDVTDWKCGAACSGETAETRLIKFFTKAGPRDNNGYVAINDKEKAIIVSYRGTANVQGFINDIQFNQVLFDNPKFKKAKVHFGFLATYNDTKKEITKLIKDLVKENPGYKVISTGHSLGGSLAVFQTLDLIGTPGLNPSNLLTYTYGEPRTGNKAFADFVQSTGYTFFRVVNENDIIPHLPPQDFKYDHYGPEFWIDPTKKILECPIAEDKTCSNSQVPNLTLLKHINYFNTAFVLTCLVK</sequence>
<dbReference type="InterPro" id="IPR002921">
    <property type="entry name" value="Fungal_lipase-type"/>
</dbReference>
<dbReference type="PANTHER" id="PTHR45856">
    <property type="entry name" value="ALPHA/BETA-HYDROLASES SUPERFAMILY PROTEIN"/>
    <property type="match status" value="1"/>
</dbReference>
<proteinExistence type="predicted"/>
<dbReference type="CDD" id="cd00519">
    <property type="entry name" value="Lipase_3"/>
    <property type="match status" value="1"/>
</dbReference>
<reference evidence="3" key="1">
    <citation type="submission" date="2022-08" db="EMBL/GenBank/DDBJ databases">
        <authorList>
            <person name="Kallberg Y."/>
            <person name="Tangrot J."/>
            <person name="Rosling A."/>
        </authorList>
    </citation>
    <scope>NUCLEOTIDE SEQUENCE</scope>
    <source>
        <strain evidence="3">Wild A</strain>
    </source>
</reference>
<keyword evidence="4" id="KW-1185">Reference proteome</keyword>
<keyword evidence="1" id="KW-0732">Signal</keyword>
<evidence type="ECO:0000313" key="3">
    <source>
        <dbReference type="EMBL" id="CAI2171387.1"/>
    </source>
</evidence>
<dbReference type="AlphaFoldDB" id="A0A9W4SJ49"/>
<dbReference type="Gene3D" id="3.40.50.1820">
    <property type="entry name" value="alpha/beta hydrolase"/>
    <property type="match status" value="1"/>
</dbReference>
<name>A0A9W4SJ49_9GLOM</name>
<feature type="domain" description="Fungal lipase-type" evidence="2">
    <location>
        <begin position="109"/>
        <end position="246"/>
    </location>
</feature>
<feature type="chain" id="PRO_5040781350" evidence="1">
    <location>
        <begin position="28"/>
        <end position="303"/>
    </location>
</feature>
<dbReference type="SUPFAM" id="SSF53474">
    <property type="entry name" value="alpha/beta-Hydrolases"/>
    <property type="match status" value="1"/>
</dbReference>
<dbReference type="Pfam" id="PF01764">
    <property type="entry name" value="Lipase_3"/>
    <property type="match status" value="1"/>
</dbReference>
<feature type="signal peptide" evidence="1">
    <location>
        <begin position="1"/>
        <end position="27"/>
    </location>
</feature>
<dbReference type="Proteomes" id="UP001153678">
    <property type="component" value="Unassembled WGS sequence"/>
</dbReference>
<gene>
    <name evidence="3" type="ORF">FWILDA_LOCUS5054</name>
</gene>
<evidence type="ECO:0000259" key="2">
    <source>
        <dbReference type="Pfam" id="PF01764"/>
    </source>
</evidence>
<dbReference type="OrthoDB" id="438440at2759"/>
<dbReference type="EMBL" id="CAMKVN010000815">
    <property type="protein sequence ID" value="CAI2171387.1"/>
    <property type="molecule type" value="Genomic_DNA"/>
</dbReference>
<dbReference type="GO" id="GO:0006629">
    <property type="term" value="P:lipid metabolic process"/>
    <property type="evidence" value="ECO:0007669"/>
    <property type="project" value="InterPro"/>
</dbReference>
<comment type="caution">
    <text evidence="3">The sequence shown here is derived from an EMBL/GenBank/DDBJ whole genome shotgun (WGS) entry which is preliminary data.</text>
</comment>